<feature type="domain" description="Right handed beta helix" evidence="2">
    <location>
        <begin position="178"/>
        <end position="333"/>
    </location>
</feature>
<gene>
    <name evidence="3" type="ORF">AS026_04005</name>
</gene>
<dbReference type="InterPro" id="IPR011050">
    <property type="entry name" value="Pectin_lyase_fold/virulence"/>
</dbReference>
<reference evidence="3 4" key="1">
    <citation type="submission" date="2015-11" db="EMBL/GenBank/DDBJ databases">
        <title>Draft Genome Sequence of the Strain BR 10423 (Rhizobium sp.) isolated from nodules of Mimosa pudica.</title>
        <authorList>
            <person name="Barauna A.C."/>
            <person name="Zilli J.E."/>
            <person name="Simoes-Araujo J.L."/>
            <person name="Reis V.M."/>
            <person name="James E.K."/>
            <person name="Reis F.B.Jr."/>
            <person name="Rouws L.F."/>
            <person name="Passos S.R."/>
            <person name="Gois S.R."/>
        </authorList>
    </citation>
    <scope>NUCLEOTIDE SEQUENCE [LARGE SCALE GENOMIC DNA]</scope>
    <source>
        <strain evidence="3 4">BR10423</strain>
    </source>
</reference>
<sequence>MKQARRHVSCKAVEMKESPLTSRRDLLRLAGASAFALMASRSFATTRDGGLRGAIDAGDYQPTPGAPDRKRVSLQKMIDQAAAENAPVFLPPGTYKASNLVLRENTRITGVPGVSRIVYTGGGNLFSAEKVKNIELSNIIIDGQNRSLGDDAGGLLQFTGVAEVIIDNCEIAASRKHAVRLERCGGRITGSRISGAGQSGIYAVESDALSITGNEVFDCGNGGILVHRWTKAADNSVVNGNRIYRIKANDGGTGQNGNGINIFRADNVMVANNHVSDCAFTAIRANSASDIQITGNQCQRSGETAVYVEFEFVGAVVSNNMVDGAANGISIANFDQGGRLASVTGNVVRNLTLKGPYEHEVGFGIGIAAEADTLVSGNIIEGAPRWGMQLGWGPYLRNLVVTGNIIRKAPIGCAVSVAEGAGAAIITDNVFQETPCGAVLGFEWDRKVSGELATAGAASRFAQLTVERNRIS</sequence>
<evidence type="ECO:0000313" key="3">
    <source>
        <dbReference type="EMBL" id="KWV52663.1"/>
    </source>
</evidence>
<organism evidence="3 4">
    <name type="scientific">Rhizobium altiplani</name>
    <dbReference type="NCBI Taxonomy" id="1864509"/>
    <lineage>
        <taxon>Bacteria</taxon>
        <taxon>Pseudomonadati</taxon>
        <taxon>Pseudomonadota</taxon>
        <taxon>Alphaproteobacteria</taxon>
        <taxon>Hyphomicrobiales</taxon>
        <taxon>Rhizobiaceae</taxon>
        <taxon>Rhizobium/Agrobacterium group</taxon>
        <taxon>Rhizobium</taxon>
    </lineage>
</organism>
<dbReference type="InterPro" id="IPR006626">
    <property type="entry name" value="PbH1"/>
</dbReference>
<proteinExistence type="predicted"/>
<comment type="caution">
    <text evidence="3">The sequence shown here is derived from an EMBL/GenBank/DDBJ whole genome shotgun (WGS) entry which is preliminary data.</text>
</comment>
<dbReference type="SUPFAM" id="SSF51126">
    <property type="entry name" value="Pectin lyase-like"/>
    <property type="match status" value="1"/>
</dbReference>
<dbReference type="InterPro" id="IPR039448">
    <property type="entry name" value="Beta_helix"/>
</dbReference>
<evidence type="ECO:0000313" key="4">
    <source>
        <dbReference type="Proteomes" id="UP000068164"/>
    </source>
</evidence>
<keyword evidence="1" id="KW-0677">Repeat</keyword>
<dbReference type="InterPro" id="IPR051550">
    <property type="entry name" value="SCF-Subunits/Alg-Epimerases"/>
</dbReference>
<accession>A0A109JPL5</accession>
<dbReference type="EMBL" id="LNCD01000070">
    <property type="protein sequence ID" value="KWV52663.1"/>
    <property type="molecule type" value="Genomic_DNA"/>
</dbReference>
<evidence type="ECO:0000259" key="2">
    <source>
        <dbReference type="Pfam" id="PF13229"/>
    </source>
</evidence>
<dbReference type="PANTHER" id="PTHR22990">
    <property type="entry name" value="F-BOX ONLY PROTEIN"/>
    <property type="match status" value="1"/>
</dbReference>
<dbReference type="Proteomes" id="UP000068164">
    <property type="component" value="Unassembled WGS sequence"/>
</dbReference>
<dbReference type="InterPro" id="IPR022388">
    <property type="entry name" value="CHP03808"/>
</dbReference>
<dbReference type="PANTHER" id="PTHR22990:SF15">
    <property type="entry name" value="F-BOX ONLY PROTEIN 10"/>
    <property type="match status" value="1"/>
</dbReference>
<keyword evidence="4" id="KW-1185">Reference proteome</keyword>
<protein>
    <submittedName>
        <fullName evidence="3">Tat protein</fullName>
    </submittedName>
</protein>
<dbReference type="InterPro" id="IPR012334">
    <property type="entry name" value="Pectin_lyas_fold"/>
</dbReference>
<evidence type="ECO:0000256" key="1">
    <source>
        <dbReference type="ARBA" id="ARBA00022737"/>
    </source>
</evidence>
<dbReference type="Pfam" id="PF13229">
    <property type="entry name" value="Beta_helix"/>
    <property type="match status" value="1"/>
</dbReference>
<dbReference type="NCBIfam" id="TIGR03808">
    <property type="entry name" value="RR_plus_rpt_1"/>
    <property type="match status" value="1"/>
</dbReference>
<dbReference type="AlphaFoldDB" id="A0A109JPL5"/>
<name>A0A109JPL5_9HYPH</name>
<dbReference type="NCBIfam" id="TIGR03807">
    <property type="entry name" value="RR_fam_repeat"/>
    <property type="match status" value="1"/>
</dbReference>
<dbReference type="SMART" id="SM00710">
    <property type="entry name" value="PbH1"/>
    <property type="match status" value="8"/>
</dbReference>
<dbReference type="Gene3D" id="2.160.20.10">
    <property type="entry name" value="Single-stranded right-handed beta-helix, Pectin lyase-like"/>
    <property type="match status" value="1"/>
</dbReference>
<dbReference type="InterPro" id="IPR022444">
    <property type="entry name" value="Cofactor-bd_rpt"/>
</dbReference>